<proteinExistence type="inferred from homology"/>
<comment type="catalytic activity">
    <reaction evidence="6">
        <text>a 2'-deoxycytidine in DNA + S-adenosyl-L-methionine = a 5-methyl-2'-deoxycytidine in DNA + S-adenosyl-L-homocysteine + H(+)</text>
        <dbReference type="Rhea" id="RHEA:13681"/>
        <dbReference type="Rhea" id="RHEA-COMP:11369"/>
        <dbReference type="Rhea" id="RHEA-COMP:11370"/>
        <dbReference type="ChEBI" id="CHEBI:15378"/>
        <dbReference type="ChEBI" id="CHEBI:57856"/>
        <dbReference type="ChEBI" id="CHEBI:59789"/>
        <dbReference type="ChEBI" id="CHEBI:85452"/>
        <dbReference type="ChEBI" id="CHEBI:85454"/>
        <dbReference type="EC" id="2.1.1.37"/>
    </reaction>
</comment>
<feature type="compositionally biased region" description="Polar residues" evidence="7">
    <location>
        <begin position="58"/>
        <end position="75"/>
    </location>
</feature>
<gene>
    <name evidence="9" type="ORF">BDY17DRAFT_288265</name>
</gene>
<dbReference type="GO" id="GO:0003677">
    <property type="term" value="F:DNA binding"/>
    <property type="evidence" value="ECO:0007669"/>
    <property type="project" value="TreeGrafter"/>
</dbReference>
<name>A0A6A6Q3S8_9PEZI</name>
<dbReference type="Pfam" id="PF25423">
    <property type="entry name" value="DUF7893"/>
    <property type="match status" value="1"/>
</dbReference>
<evidence type="ECO:0000259" key="8">
    <source>
        <dbReference type="Pfam" id="PF25423"/>
    </source>
</evidence>
<dbReference type="InterPro" id="IPR029063">
    <property type="entry name" value="SAM-dependent_MTases_sf"/>
</dbReference>
<dbReference type="PROSITE" id="PS51679">
    <property type="entry name" value="SAM_MT_C5"/>
    <property type="match status" value="1"/>
</dbReference>
<keyword evidence="2 4" id="KW-0808">Transferase</keyword>
<dbReference type="GeneID" id="54473164"/>
<dbReference type="InterPro" id="IPR001525">
    <property type="entry name" value="C5_MeTfrase"/>
</dbReference>
<sequence>MKRKPFYKYGNAELRVERRLVRLDISRPESTTRPESDSRTEIKSRTDNDFSPEGRSRIASNFKPSSNFRPASNSRNDPDPRLEEESEADEDSDSDSEPPPKRIRRAFSHVRVCGPQFPRSQYENWDYPLPITSEADAIDELSTLSTEPLEYEYLTLDDFSIYLLDKGNHALTLTTLDRLQNSKGHDELLFNGVLTTRNQRLYAEGVRFSVVTIDGYGDSADVQGHVCIQSLMTKKTNIWYRLGRPAAEYKRFYDPFLYVAQFTKYFVEYLLQSERLVTIDDFRRNFFAWLFVGNSSQPCFQAWLAKANLRDFRTTVVAHVGFLLKECSSIDTELLKHTIWSEINPWELTAIARQPNREKKTVVTPFVYDCFQSMYFATEMESRGITNAEVLKCMKARKRALGLTPVPRIRHPDHAATPPTPARIDSGLLTPRSLSGSPTRNKMAVAKGDVVGLAPDLSSRWKSESATWYAYVQNIHNDKLDVLWLYEAQDTTLGNANYPFSNELFLSDNCSCGKDAVDASLVLSKVNVSWSVRDPSSTSGLFIRQKFRTVHDEDTYDFVSIGDSDFRCRCNEEHSSFLDVRRQYEIGDTVLCLEHDDLDRRKKCFKPAQIIDFLLDLRQVVLRRLQPSSDPASRPNQLCLTDEVFRCQPSKIARKCHVRVFHPDALEEGLPTPYNYDGAGDFFYILDEPSSFDTLGAGAFEASAKMPTLKLGWDPLSRPLTSKLKGMGIFCGGGNFDRGLEDGGAVDFQFAVDFDEHALHTYRANVRNDDEEIEFFLGSVDDYLAQAMAGSQKTAIARIGAFDVLAAGSPCPGFSRANQQRDKPKALKQCSLVASVLSYVDLYSPKYCVFENVVSMAESTGPNKDQNVFSQVLAALVAMGYQVQQFLMDSESYGSSQGRARVFIVASAPGLPPFDAPPYTHGRLSNWMAKRLGRSSNGLPFGIRRDDYTVFEHTSPLQATQDLPDIGDGLPGICPAFPDHRVLSMDNLSRACTAVVPKHPRAMGLVQAIQQGQPEPGSWCSTVTGQPLAYYHGTTVRNKIRSHETSTMYARVRPYALFPTVLTKMNIQDGRMGRNLHWEQLRSLTIMEARRAQGLPDHEVVIGSTNQQMRIIGNSVDRKVALALGLSLRQAWLTAAGVTS</sequence>
<dbReference type="RefSeq" id="XP_033593629.1">
    <property type="nucleotide sequence ID" value="XM_033732162.1"/>
</dbReference>
<dbReference type="PANTHER" id="PTHR10629">
    <property type="entry name" value="CYTOSINE-SPECIFIC METHYLTRANSFERASE"/>
    <property type="match status" value="1"/>
</dbReference>
<feature type="region of interest" description="Disordered" evidence="7">
    <location>
        <begin position="21"/>
        <end position="101"/>
    </location>
</feature>
<dbReference type="InterPro" id="IPR043151">
    <property type="entry name" value="BAH_sf"/>
</dbReference>
<dbReference type="PRINTS" id="PR00105">
    <property type="entry name" value="C5METTRFRASE"/>
</dbReference>
<feature type="active site" evidence="4">
    <location>
        <position position="811"/>
    </location>
</feature>
<dbReference type="AlphaFoldDB" id="A0A6A6Q3S8"/>
<keyword evidence="1 4" id="KW-0489">Methyltransferase</keyword>
<dbReference type="Gene3D" id="3.90.120.10">
    <property type="entry name" value="DNA Methylase, subunit A, domain 2"/>
    <property type="match status" value="1"/>
</dbReference>
<dbReference type="Pfam" id="PF00145">
    <property type="entry name" value="DNA_methylase"/>
    <property type="match status" value="1"/>
</dbReference>
<dbReference type="PROSITE" id="PS00094">
    <property type="entry name" value="C5_MTASE_1"/>
    <property type="match status" value="1"/>
</dbReference>
<evidence type="ECO:0000256" key="1">
    <source>
        <dbReference type="ARBA" id="ARBA00022603"/>
    </source>
</evidence>
<dbReference type="EMBL" id="MU001631">
    <property type="protein sequence ID" value="KAF2487060.1"/>
    <property type="molecule type" value="Genomic_DNA"/>
</dbReference>
<dbReference type="InterPro" id="IPR057215">
    <property type="entry name" value="DUF7893"/>
</dbReference>
<organism evidence="9 10">
    <name type="scientific">Neohortaea acidophila</name>
    <dbReference type="NCBI Taxonomy" id="245834"/>
    <lineage>
        <taxon>Eukaryota</taxon>
        <taxon>Fungi</taxon>
        <taxon>Dikarya</taxon>
        <taxon>Ascomycota</taxon>
        <taxon>Pezizomycotina</taxon>
        <taxon>Dothideomycetes</taxon>
        <taxon>Dothideomycetidae</taxon>
        <taxon>Mycosphaerellales</taxon>
        <taxon>Teratosphaeriaceae</taxon>
        <taxon>Neohortaea</taxon>
    </lineage>
</organism>
<evidence type="ECO:0000256" key="6">
    <source>
        <dbReference type="RuleBase" id="RU000417"/>
    </source>
</evidence>
<feature type="compositionally biased region" description="Basic and acidic residues" evidence="7">
    <location>
        <begin position="21"/>
        <end position="56"/>
    </location>
</feature>
<dbReference type="InterPro" id="IPR050390">
    <property type="entry name" value="C5-Methyltransferase"/>
</dbReference>
<keyword evidence="3 4" id="KW-0949">S-adenosyl-L-methionine</keyword>
<dbReference type="EC" id="2.1.1.37" evidence="6"/>
<evidence type="ECO:0000256" key="7">
    <source>
        <dbReference type="SAM" id="MobiDB-lite"/>
    </source>
</evidence>
<dbReference type="Proteomes" id="UP000799767">
    <property type="component" value="Unassembled WGS sequence"/>
</dbReference>
<evidence type="ECO:0000256" key="5">
    <source>
        <dbReference type="RuleBase" id="RU000416"/>
    </source>
</evidence>
<dbReference type="GO" id="GO:0003886">
    <property type="term" value="F:DNA (cytosine-5-)-methyltransferase activity"/>
    <property type="evidence" value="ECO:0007669"/>
    <property type="project" value="UniProtKB-EC"/>
</dbReference>
<dbReference type="GO" id="GO:0032259">
    <property type="term" value="P:methylation"/>
    <property type="evidence" value="ECO:0007669"/>
    <property type="project" value="UniProtKB-KW"/>
</dbReference>
<dbReference type="InterPro" id="IPR018117">
    <property type="entry name" value="C5_DNA_meth_AS"/>
</dbReference>
<evidence type="ECO:0000256" key="4">
    <source>
        <dbReference type="PROSITE-ProRule" id="PRU01016"/>
    </source>
</evidence>
<dbReference type="Gene3D" id="2.30.30.490">
    <property type="match status" value="1"/>
</dbReference>
<dbReference type="NCBIfam" id="TIGR00675">
    <property type="entry name" value="dcm"/>
    <property type="match status" value="1"/>
</dbReference>
<feature type="compositionally biased region" description="Acidic residues" evidence="7">
    <location>
        <begin position="84"/>
        <end position="96"/>
    </location>
</feature>
<evidence type="ECO:0000256" key="2">
    <source>
        <dbReference type="ARBA" id="ARBA00022679"/>
    </source>
</evidence>
<dbReference type="Gene3D" id="3.40.50.150">
    <property type="entry name" value="Vaccinia Virus protein VP39"/>
    <property type="match status" value="1"/>
</dbReference>
<dbReference type="OrthoDB" id="5376140at2759"/>
<dbReference type="GO" id="GO:0044027">
    <property type="term" value="P:negative regulation of gene expression via chromosomal CpG island methylation"/>
    <property type="evidence" value="ECO:0007669"/>
    <property type="project" value="TreeGrafter"/>
</dbReference>
<evidence type="ECO:0000313" key="9">
    <source>
        <dbReference type="EMBL" id="KAF2487060.1"/>
    </source>
</evidence>
<keyword evidence="10" id="KW-1185">Reference proteome</keyword>
<accession>A0A6A6Q3S8</accession>
<evidence type="ECO:0000256" key="3">
    <source>
        <dbReference type="ARBA" id="ARBA00022691"/>
    </source>
</evidence>
<dbReference type="SUPFAM" id="SSF53335">
    <property type="entry name" value="S-adenosyl-L-methionine-dependent methyltransferases"/>
    <property type="match status" value="1"/>
</dbReference>
<feature type="domain" description="DUF7893" evidence="8">
    <location>
        <begin position="255"/>
        <end position="344"/>
    </location>
</feature>
<reference evidence="9" key="1">
    <citation type="journal article" date="2020" name="Stud. Mycol.">
        <title>101 Dothideomycetes genomes: a test case for predicting lifestyles and emergence of pathogens.</title>
        <authorList>
            <person name="Haridas S."/>
            <person name="Albert R."/>
            <person name="Binder M."/>
            <person name="Bloem J."/>
            <person name="Labutti K."/>
            <person name="Salamov A."/>
            <person name="Andreopoulos B."/>
            <person name="Baker S."/>
            <person name="Barry K."/>
            <person name="Bills G."/>
            <person name="Bluhm B."/>
            <person name="Cannon C."/>
            <person name="Castanera R."/>
            <person name="Culley D."/>
            <person name="Daum C."/>
            <person name="Ezra D."/>
            <person name="Gonzalez J."/>
            <person name="Henrissat B."/>
            <person name="Kuo A."/>
            <person name="Liang C."/>
            <person name="Lipzen A."/>
            <person name="Lutzoni F."/>
            <person name="Magnuson J."/>
            <person name="Mondo S."/>
            <person name="Nolan M."/>
            <person name="Ohm R."/>
            <person name="Pangilinan J."/>
            <person name="Park H.-J."/>
            <person name="Ramirez L."/>
            <person name="Alfaro M."/>
            <person name="Sun H."/>
            <person name="Tritt A."/>
            <person name="Yoshinaga Y."/>
            <person name="Zwiers L.-H."/>
            <person name="Turgeon B."/>
            <person name="Goodwin S."/>
            <person name="Spatafora J."/>
            <person name="Crous P."/>
            <person name="Grigoriev I."/>
        </authorList>
    </citation>
    <scope>NUCLEOTIDE SEQUENCE</scope>
    <source>
        <strain evidence="9">CBS 113389</strain>
    </source>
</reference>
<evidence type="ECO:0000313" key="10">
    <source>
        <dbReference type="Proteomes" id="UP000799767"/>
    </source>
</evidence>
<dbReference type="GO" id="GO:0005634">
    <property type="term" value="C:nucleus"/>
    <property type="evidence" value="ECO:0007669"/>
    <property type="project" value="TreeGrafter"/>
</dbReference>
<dbReference type="PANTHER" id="PTHR10629:SF54">
    <property type="entry name" value="DNA METHYLTRANSFERASE DIM-2"/>
    <property type="match status" value="1"/>
</dbReference>
<protein>
    <recommendedName>
        <fullName evidence="6">Cytosine-specific methyltransferase</fullName>
        <ecNumber evidence="6">2.1.1.37</ecNumber>
    </recommendedName>
</protein>
<comment type="similarity">
    <text evidence="4 5">Belongs to the class I-like SAM-binding methyltransferase superfamily. C5-methyltransferase family.</text>
</comment>